<protein>
    <submittedName>
        <fullName evidence="2">Uncharacterized protein</fullName>
    </submittedName>
</protein>
<feature type="transmembrane region" description="Helical" evidence="1">
    <location>
        <begin position="48"/>
        <end position="69"/>
    </location>
</feature>
<keyword evidence="3" id="KW-1185">Reference proteome</keyword>
<comment type="caution">
    <text evidence="2">The sequence shown here is derived from an EMBL/GenBank/DDBJ whole genome shotgun (WGS) entry which is preliminary data.</text>
</comment>
<gene>
    <name evidence="2" type="ORF">AB4M04_04590</name>
</gene>
<keyword evidence="1" id="KW-0812">Transmembrane</keyword>
<keyword evidence="1" id="KW-0472">Membrane</keyword>
<dbReference type="Proteomes" id="UP001558101">
    <property type="component" value="Unassembled WGS sequence"/>
</dbReference>
<evidence type="ECO:0000313" key="3">
    <source>
        <dbReference type="Proteomes" id="UP001558101"/>
    </source>
</evidence>
<organism evidence="2 3">
    <name type="scientific">Serratia quinivorans</name>
    <dbReference type="NCBI Taxonomy" id="137545"/>
    <lineage>
        <taxon>Bacteria</taxon>
        <taxon>Pseudomonadati</taxon>
        <taxon>Pseudomonadota</taxon>
        <taxon>Gammaproteobacteria</taxon>
        <taxon>Enterobacterales</taxon>
        <taxon>Yersiniaceae</taxon>
        <taxon>Serratia</taxon>
    </lineage>
</organism>
<evidence type="ECO:0000256" key="1">
    <source>
        <dbReference type="SAM" id="Phobius"/>
    </source>
</evidence>
<reference evidence="2 3" key="1">
    <citation type="submission" date="2024-07" db="EMBL/GenBank/DDBJ databases">
        <title>Genomes of novel Serratia strains from suburban soil.</title>
        <authorList>
            <person name="Markert E.X."/>
            <person name="Severe K."/>
            <person name="Severe L."/>
            <person name="Twing K.I."/>
            <person name="Ward L.M."/>
        </authorList>
    </citation>
    <scope>NUCLEOTIDE SEQUENCE [LARGE SCALE GENOMIC DNA]</scope>
    <source>
        <strain evidence="2 3">3C-UT</strain>
    </source>
</reference>
<keyword evidence="1" id="KW-1133">Transmembrane helix</keyword>
<dbReference type="EMBL" id="JBFQXQ010000001">
    <property type="protein sequence ID" value="MEX3171358.1"/>
    <property type="molecule type" value="Genomic_DNA"/>
</dbReference>
<dbReference type="RefSeq" id="WP_368453229.1">
    <property type="nucleotide sequence ID" value="NZ_JBFQXQ010000001.1"/>
</dbReference>
<name>A0ABV3UF10_9GAMM</name>
<sequence>MSWSLLSLSMQLFGIHPLSELIVASWQMTTDVIFFAGMSLSDFCPYPLDLFICHGANGVIGVSMAIFIARKLSPLRNSAVCGPE</sequence>
<proteinExistence type="predicted"/>
<accession>A0ABV3UF10</accession>
<evidence type="ECO:0000313" key="2">
    <source>
        <dbReference type="EMBL" id="MEX3171358.1"/>
    </source>
</evidence>